<evidence type="ECO:0000259" key="1">
    <source>
        <dbReference type="SMART" id="SM00487"/>
    </source>
</evidence>
<evidence type="ECO:0000313" key="3">
    <source>
        <dbReference type="Proteomes" id="UP000219636"/>
    </source>
</evidence>
<dbReference type="SUPFAM" id="SSF52540">
    <property type="entry name" value="P-loop containing nucleoside triphosphate hydrolases"/>
    <property type="match status" value="2"/>
</dbReference>
<proteinExistence type="predicted"/>
<sequence length="1001" mass="116529">MAKKLTLQYNADQQFQLDAISSVVDLFEGVPYQEQIELPVGTMNDVTPNFPPDEFLDEILLFDNLQRVQERNNDESRGSELEFSDDLYVDDGMVLEVAGNDSIRVPHFTVEMETGTGKTYVYIRTMYELKKNYGFTKFIVVVPSVAIYQGVIKSLKTMRNHFRQLYDNQDVAVIEYDSTKLGELNTFANSNDLTVMVMTIDSFNKASNNIYKHTEKLQGEWKPFEYIQATRPIIILDEAQNFETNKAKEAIRTLKPLFVLRYSATHRETPNLVYRLTPIDAFRNNLVKQIEVIGISELGNLNEGILRLLEIKRNPMTAVLRALVLDKGQLVERDISLKQGENLFTKTKNSDYEQFIVEEIRYGKNEEDQLIIFENGITLSVSDSMLSKESIFRSQIERTISVHMQRQQALKAQGIKVLSLFFIDRVKNYTANDGMIKRLFDESFERLKRHYDEFRELSADEVRQGYFSKPKVDSPEEEAVDTDGKNQKQREMEKQAFELIMKDKERLLSFDEPVSFIFAHSALKEGWDNPNVFQICTLNQTSSTMKKRQEIGRGLRLAVDQEGKRAENHDINILTVVANEQYESFVSRLQQEYIEDGVDAPPTPKPPEPSEVRRRDEIYKSGEFTEFWKKLNKKMSYKVTVNDTKLIEQCVERLNQAKFPSPLIEITKGRFIMCEYKISLVSVEGESAKLKIEMQDSRGNKKLFEPLIMVNDDLKKETKDDHLRGFKVMHMGELYGEPYVKFTNEIIVKKFEPFKFQTEKAEKPKKQVEQAEKSTYPIPDFITRTANETNLTKQTIVEIFKRMSTEQKEKIFYNPEGWVSTFLSEIRITLSDHIVDNIEFDIDENTEVYELDELFPIMVKQPQKELIEAGKAGLYDKVQVDSDVERDFIENLIKPDVEKDNTILYFKFPPKFKILLPKIVGNYNPDWAIVRKYDGKLKLELVRETKGGVKLEDLRFPQEKRKILCAMKYFEKIGVSYRVVTSNSYDWMELTELEQMSLDVN</sequence>
<dbReference type="RefSeq" id="WP_097075076.1">
    <property type="nucleotide sequence ID" value="NZ_OBMQ01000017.1"/>
</dbReference>
<organism evidence="2 3">
    <name type="scientific">Ureibacillus xyleni</name>
    <dbReference type="NCBI Taxonomy" id="614648"/>
    <lineage>
        <taxon>Bacteria</taxon>
        <taxon>Bacillati</taxon>
        <taxon>Bacillota</taxon>
        <taxon>Bacilli</taxon>
        <taxon>Bacillales</taxon>
        <taxon>Caryophanaceae</taxon>
        <taxon>Ureibacillus</taxon>
    </lineage>
</organism>
<dbReference type="Pfam" id="PF04851">
    <property type="entry name" value="ResIII"/>
    <property type="match status" value="1"/>
</dbReference>
<gene>
    <name evidence="2" type="ORF">SAMN05880501_11751</name>
</gene>
<dbReference type="Proteomes" id="UP000219636">
    <property type="component" value="Unassembled WGS sequence"/>
</dbReference>
<dbReference type="InterPro" id="IPR027417">
    <property type="entry name" value="P-loop_NTPase"/>
</dbReference>
<dbReference type="PANTHER" id="PTHR47396">
    <property type="entry name" value="TYPE I RESTRICTION ENZYME ECOKI R PROTEIN"/>
    <property type="match status" value="1"/>
</dbReference>
<name>A0A285TPE1_9BACL</name>
<dbReference type="EMBL" id="OBMQ01000017">
    <property type="protein sequence ID" value="SOC24538.1"/>
    <property type="molecule type" value="Genomic_DNA"/>
</dbReference>
<dbReference type="Pfam" id="PF19778">
    <property type="entry name" value="RE_endonuc"/>
    <property type="match status" value="1"/>
</dbReference>
<reference evidence="3" key="1">
    <citation type="submission" date="2017-08" db="EMBL/GenBank/DDBJ databases">
        <authorList>
            <person name="Varghese N."/>
            <person name="Submissions S."/>
        </authorList>
    </citation>
    <scope>NUCLEOTIDE SEQUENCE [LARGE SCALE GENOMIC DNA]</scope>
    <source>
        <strain evidence="3">JC22</strain>
    </source>
</reference>
<dbReference type="SMART" id="SM00487">
    <property type="entry name" value="DEXDc"/>
    <property type="match status" value="1"/>
</dbReference>
<evidence type="ECO:0000313" key="2">
    <source>
        <dbReference type="EMBL" id="SOC24538.1"/>
    </source>
</evidence>
<dbReference type="GO" id="GO:0015668">
    <property type="term" value="F:type III site-specific deoxyribonuclease activity"/>
    <property type="evidence" value="ECO:0007669"/>
    <property type="project" value="InterPro"/>
</dbReference>
<protein>
    <submittedName>
        <fullName evidence="2">Type III restriction enzyme</fullName>
    </submittedName>
</protein>
<dbReference type="InterPro" id="IPR045572">
    <property type="entry name" value="RE_endonuc_C"/>
</dbReference>
<dbReference type="GO" id="GO:0005829">
    <property type="term" value="C:cytosol"/>
    <property type="evidence" value="ECO:0007669"/>
    <property type="project" value="TreeGrafter"/>
</dbReference>
<dbReference type="InterPro" id="IPR050742">
    <property type="entry name" value="Helicase_Restrict-Modif_Enz"/>
</dbReference>
<dbReference type="InterPro" id="IPR006935">
    <property type="entry name" value="Helicase/UvrB_N"/>
</dbReference>
<dbReference type="GO" id="GO:0003677">
    <property type="term" value="F:DNA binding"/>
    <property type="evidence" value="ECO:0007669"/>
    <property type="project" value="InterPro"/>
</dbReference>
<dbReference type="OrthoDB" id="9804145at2"/>
<dbReference type="Gene3D" id="3.40.50.300">
    <property type="entry name" value="P-loop containing nucleotide triphosphate hydrolases"/>
    <property type="match status" value="2"/>
</dbReference>
<feature type="domain" description="Helicase ATP-binding" evidence="1">
    <location>
        <begin position="61"/>
        <end position="290"/>
    </location>
</feature>
<accession>A0A285TPE1</accession>
<dbReference type="GO" id="GO:0005524">
    <property type="term" value="F:ATP binding"/>
    <property type="evidence" value="ECO:0007669"/>
    <property type="project" value="InterPro"/>
</dbReference>
<dbReference type="AlphaFoldDB" id="A0A285TPE1"/>
<keyword evidence="3" id="KW-1185">Reference proteome</keyword>
<dbReference type="InterPro" id="IPR014001">
    <property type="entry name" value="Helicase_ATP-bd"/>
</dbReference>
<dbReference type="PANTHER" id="PTHR47396:SF1">
    <property type="entry name" value="ATP-DEPENDENT HELICASE IRC3-RELATED"/>
    <property type="match status" value="1"/>
</dbReference>